<sequence>MSKACFFAHFLDPDGSRGAFSSDSGGSGSLKPRAPLVLMRFGDRPKSEGAQHKRRCVPTFVRGATAGHPAKPALRPRPHPLPQEASAANRQALPVPEHNPLVFHPLSYAAQKKPRPRRPPKHAGVSPMCPEYPVRRWRLKADSWLWKGQ</sequence>
<keyword evidence="3" id="KW-1185">Reference proteome</keyword>
<evidence type="ECO:0000313" key="3">
    <source>
        <dbReference type="Proteomes" id="UP001044222"/>
    </source>
</evidence>
<dbReference type="EMBL" id="JAFIRN010000016">
    <property type="protein sequence ID" value="KAG5833610.1"/>
    <property type="molecule type" value="Genomic_DNA"/>
</dbReference>
<accession>A0A9D3RKL5</accession>
<gene>
    <name evidence="2" type="ORF">ANANG_G00277720</name>
</gene>
<organism evidence="2 3">
    <name type="scientific">Anguilla anguilla</name>
    <name type="common">European freshwater eel</name>
    <name type="synonym">Muraena anguilla</name>
    <dbReference type="NCBI Taxonomy" id="7936"/>
    <lineage>
        <taxon>Eukaryota</taxon>
        <taxon>Metazoa</taxon>
        <taxon>Chordata</taxon>
        <taxon>Craniata</taxon>
        <taxon>Vertebrata</taxon>
        <taxon>Euteleostomi</taxon>
        <taxon>Actinopterygii</taxon>
        <taxon>Neopterygii</taxon>
        <taxon>Teleostei</taxon>
        <taxon>Anguilliformes</taxon>
        <taxon>Anguillidae</taxon>
        <taxon>Anguilla</taxon>
    </lineage>
</organism>
<evidence type="ECO:0000313" key="2">
    <source>
        <dbReference type="EMBL" id="KAG5833610.1"/>
    </source>
</evidence>
<feature type="region of interest" description="Disordered" evidence="1">
    <location>
        <begin position="109"/>
        <end position="129"/>
    </location>
</feature>
<protein>
    <submittedName>
        <fullName evidence="2">Uncharacterized protein</fullName>
    </submittedName>
</protein>
<comment type="caution">
    <text evidence="2">The sequence shown here is derived from an EMBL/GenBank/DDBJ whole genome shotgun (WGS) entry which is preliminary data.</text>
</comment>
<evidence type="ECO:0000256" key="1">
    <source>
        <dbReference type="SAM" id="MobiDB-lite"/>
    </source>
</evidence>
<dbReference type="AlphaFoldDB" id="A0A9D3RKL5"/>
<proteinExistence type="predicted"/>
<feature type="region of interest" description="Disordered" evidence="1">
    <location>
        <begin position="41"/>
        <end position="91"/>
    </location>
</feature>
<reference evidence="2" key="1">
    <citation type="submission" date="2021-01" db="EMBL/GenBank/DDBJ databases">
        <title>A chromosome-scale assembly of European eel, Anguilla anguilla.</title>
        <authorList>
            <person name="Henkel C."/>
            <person name="Jong-Raadsen S.A."/>
            <person name="Dufour S."/>
            <person name="Weltzien F.-A."/>
            <person name="Palstra A.P."/>
            <person name="Pelster B."/>
            <person name="Spaink H.P."/>
            <person name="Van Den Thillart G.E."/>
            <person name="Jansen H."/>
            <person name="Zahm M."/>
            <person name="Klopp C."/>
            <person name="Cedric C."/>
            <person name="Louis A."/>
            <person name="Berthelot C."/>
            <person name="Parey E."/>
            <person name="Roest Crollius H."/>
            <person name="Montfort J."/>
            <person name="Robinson-Rechavi M."/>
            <person name="Bucao C."/>
            <person name="Bouchez O."/>
            <person name="Gislard M."/>
            <person name="Lluch J."/>
            <person name="Milhes M."/>
            <person name="Lampietro C."/>
            <person name="Lopez Roques C."/>
            <person name="Donnadieu C."/>
            <person name="Braasch I."/>
            <person name="Desvignes T."/>
            <person name="Postlethwait J."/>
            <person name="Bobe J."/>
            <person name="Guiguen Y."/>
            <person name="Dirks R."/>
        </authorList>
    </citation>
    <scope>NUCLEOTIDE SEQUENCE</scope>
    <source>
        <strain evidence="2">Tag_6206</strain>
        <tissue evidence="2">Liver</tissue>
    </source>
</reference>
<feature type="compositionally biased region" description="Basic and acidic residues" evidence="1">
    <location>
        <begin position="41"/>
        <end position="51"/>
    </location>
</feature>
<name>A0A9D3RKL5_ANGAN</name>
<dbReference type="Proteomes" id="UP001044222">
    <property type="component" value="Chromosome 16"/>
</dbReference>
<feature type="compositionally biased region" description="Basic residues" evidence="1">
    <location>
        <begin position="112"/>
        <end position="121"/>
    </location>
</feature>